<dbReference type="AlphaFoldDB" id="A0A2V3TUC3"/>
<organism evidence="6 7">
    <name type="scientific">Chelatococcus asaccharovorans</name>
    <dbReference type="NCBI Taxonomy" id="28210"/>
    <lineage>
        <taxon>Bacteria</taxon>
        <taxon>Pseudomonadati</taxon>
        <taxon>Pseudomonadota</taxon>
        <taxon>Alphaproteobacteria</taxon>
        <taxon>Hyphomicrobiales</taxon>
        <taxon>Chelatococcaceae</taxon>
        <taxon>Chelatococcus</taxon>
    </lineage>
</organism>
<dbReference type="Gene3D" id="1.10.10.10">
    <property type="entry name" value="Winged helix-like DNA-binding domain superfamily/Winged helix DNA-binding domain"/>
    <property type="match status" value="1"/>
</dbReference>
<dbReference type="PRINTS" id="PR00598">
    <property type="entry name" value="HTHMARR"/>
</dbReference>
<evidence type="ECO:0000256" key="1">
    <source>
        <dbReference type="ARBA" id="ARBA00023015"/>
    </source>
</evidence>
<evidence type="ECO:0000313" key="7">
    <source>
        <dbReference type="Proteomes" id="UP000248021"/>
    </source>
</evidence>
<sequence>MSSPTSRGPLSSADAPSAKVASAVSPHDETEPLTLTLSRFIPYRLNVLAQVVAEGLGRIYEKRFGFGLPEWRTIALLGELGEMTARDIGAHTRMHKTKVSRATAALEDRGLVERRANERDRREAFLSLTPEGRALYTEIIPLAISYAEQLIKDIPAEELAAFDRVIELLMQRSGIPVDAPPEMDM</sequence>
<dbReference type="PROSITE" id="PS50995">
    <property type="entry name" value="HTH_MARR_2"/>
    <property type="match status" value="1"/>
</dbReference>
<dbReference type="GO" id="GO:0003700">
    <property type="term" value="F:DNA-binding transcription factor activity"/>
    <property type="evidence" value="ECO:0007669"/>
    <property type="project" value="InterPro"/>
</dbReference>
<keyword evidence="7" id="KW-1185">Reference proteome</keyword>
<dbReference type="InterPro" id="IPR000835">
    <property type="entry name" value="HTH_MarR-typ"/>
</dbReference>
<dbReference type="InterPro" id="IPR036388">
    <property type="entry name" value="WH-like_DNA-bd_sf"/>
</dbReference>
<keyword evidence="1" id="KW-0805">Transcription regulation</keyword>
<feature type="domain" description="HTH marR-type" evidence="5">
    <location>
        <begin position="38"/>
        <end position="171"/>
    </location>
</feature>
<accession>A0A2V3TUC3</accession>
<dbReference type="SMART" id="SM00347">
    <property type="entry name" value="HTH_MARR"/>
    <property type="match status" value="1"/>
</dbReference>
<dbReference type="SUPFAM" id="SSF46785">
    <property type="entry name" value="Winged helix' DNA-binding domain"/>
    <property type="match status" value="1"/>
</dbReference>
<evidence type="ECO:0000256" key="4">
    <source>
        <dbReference type="SAM" id="MobiDB-lite"/>
    </source>
</evidence>
<feature type="region of interest" description="Disordered" evidence="4">
    <location>
        <begin position="1"/>
        <end position="28"/>
    </location>
</feature>
<gene>
    <name evidence="6" type="ORF">C7450_11780</name>
</gene>
<protein>
    <submittedName>
        <fullName evidence="6">DNA-binding MarR family transcriptional regulator</fullName>
    </submittedName>
</protein>
<dbReference type="Pfam" id="PF12802">
    <property type="entry name" value="MarR_2"/>
    <property type="match status" value="1"/>
</dbReference>
<feature type="compositionally biased region" description="Low complexity" evidence="4">
    <location>
        <begin position="11"/>
        <end position="25"/>
    </location>
</feature>
<name>A0A2V3TUC3_9HYPH</name>
<dbReference type="OrthoDB" id="8906692at2"/>
<evidence type="ECO:0000256" key="2">
    <source>
        <dbReference type="ARBA" id="ARBA00023125"/>
    </source>
</evidence>
<reference evidence="6 7" key="1">
    <citation type="submission" date="2018-05" db="EMBL/GenBank/DDBJ databases">
        <title>Genomic Encyclopedia of Type Strains, Phase IV (KMG-IV): sequencing the most valuable type-strain genomes for metagenomic binning, comparative biology and taxonomic classification.</title>
        <authorList>
            <person name="Goeker M."/>
        </authorList>
    </citation>
    <scope>NUCLEOTIDE SEQUENCE [LARGE SCALE GENOMIC DNA]</scope>
    <source>
        <strain evidence="6 7">DSM 6462</strain>
    </source>
</reference>
<dbReference type="PANTHER" id="PTHR35790:SF4">
    <property type="entry name" value="HTH-TYPE TRANSCRIPTIONAL REGULATOR PCHR"/>
    <property type="match status" value="1"/>
</dbReference>
<keyword evidence="2 6" id="KW-0238">DNA-binding</keyword>
<dbReference type="EMBL" id="QJJK01000017">
    <property type="protein sequence ID" value="PXW52216.1"/>
    <property type="molecule type" value="Genomic_DNA"/>
</dbReference>
<dbReference type="Proteomes" id="UP000248021">
    <property type="component" value="Unassembled WGS sequence"/>
</dbReference>
<proteinExistence type="predicted"/>
<evidence type="ECO:0000259" key="5">
    <source>
        <dbReference type="PROSITE" id="PS50995"/>
    </source>
</evidence>
<evidence type="ECO:0000256" key="3">
    <source>
        <dbReference type="ARBA" id="ARBA00023163"/>
    </source>
</evidence>
<comment type="caution">
    <text evidence="6">The sequence shown here is derived from an EMBL/GenBank/DDBJ whole genome shotgun (WGS) entry which is preliminary data.</text>
</comment>
<dbReference type="InterPro" id="IPR036390">
    <property type="entry name" value="WH_DNA-bd_sf"/>
</dbReference>
<dbReference type="GO" id="GO:0003677">
    <property type="term" value="F:DNA binding"/>
    <property type="evidence" value="ECO:0007669"/>
    <property type="project" value="UniProtKB-KW"/>
</dbReference>
<keyword evidence="3" id="KW-0804">Transcription</keyword>
<dbReference type="InterPro" id="IPR052067">
    <property type="entry name" value="Metal_resp_HTH_trans_reg"/>
</dbReference>
<dbReference type="PANTHER" id="PTHR35790">
    <property type="entry name" value="HTH-TYPE TRANSCRIPTIONAL REGULATOR PCHR"/>
    <property type="match status" value="1"/>
</dbReference>
<evidence type="ECO:0000313" key="6">
    <source>
        <dbReference type="EMBL" id="PXW52216.1"/>
    </source>
</evidence>